<dbReference type="RefSeq" id="WP_099436764.1">
    <property type="nucleotide sequence ID" value="NZ_WMIA01000041.1"/>
</dbReference>
<dbReference type="InterPro" id="IPR023214">
    <property type="entry name" value="HAD_sf"/>
</dbReference>
<evidence type="ECO:0000313" key="2">
    <source>
        <dbReference type="Proteomes" id="UP000437131"/>
    </source>
</evidence>
<comment type="caution">
    <text evidence="1">The sequence shown here is derived from an EMBL/GenBank/DDBJ whole genome shotgun (WGS) entry which is preliminary data.</text>
</comment>
<dbReference type="SFLD" id="SFLDS00003">
    <property type="entry name" value="Haloacid_Dehalogenase"/>
    <property type="match status" value="1"/>
</dbReference>
<proteinExistence type="predicted"/>
<dbReference type="GO" id="GO:0016787">
    <property type="term" value="F:hydrolase activity"/>
    <property type="evidence" value="ECO:0007669"/>
    <property type="project" value="UniProtKB-KW"/>
</dbReference>
<dbReference type="SFLD" id="SFLDG01129">
    <property type="entry name" value="C1.5:_HAD__Beta-PGM__Phosphata"/>
    <property type="match status" value="1"/>
</dbReference>
<gene>
    <name evidence="1" type="ORF">GGC33_17300</name>
</gene>
<name>A0A844H3D3_9CHRO</name>
<reference evidence="1 2" key="1">
    <citation type="submission" date="2019-11" db="EMBL/GenBank/DDBJ databases">
        <title>Isolation of a new High Light Tolerant Cyanobacteria.</title>
        <authorList>
            <person name="Dobson Z."/>
            <person name="Vaughn N."/>
            <person name="Vaughn M."/>
            <person name="Fromme P."/>
            <person name="Mazor Y."/>
        </authorList>
    </citation>
    <scope>NUCLEOTIDE SEQUENCE [LARGE SCALE GENOMIC DNA]</scope>
    <source>
        <strain evidence="1 2">0216</strain>
    </source>
</reference>
<dbReference type="AlphaFoldDB" id="A0A844H3D3"/>
<organism evidence="1 2">
    <name type="scientific">Cyanobacterium aponinum 0216</name>
    <dbReference type="NCBI Taxonomy" id="2676140"/>
    <lineage>
        <taxon>Bacteria</taxon>
        <taxon>Bacillati</taxon>
        <taxon>Cyanobacteriota</taxon>
        <taxon>Cyanophyceae</taxon>
        <taxon>Oscillatoriophycideae</taxon>
        <taxon>Chroococcales</taxon>
        <taxon>Geminocystaceae</taxon>
        <taxon>Cyanobacterium</taxon>
    </lineage>
</organism>
<dbReference type="NCBIfam" id="TIGR02252">
    <property type="entry name" value="DREG-2"/>
    <property type="match status" value="1"/>
</dbReference>
<dbReference type="Pfam" id="PF00702">
    <property type="entry name" value="Hydrolase"/>
    <property type="match status" value="1"/>
</dbReference>
<dbReference type="Gene3D" id="1.10.150.720">
    <property type="entry name" value="Haloacid dehalogenase-like hydrolase"/>
    <property type="match status" value="1"/>
</dbReference>
<dbReference type="InterPro" id="IPR006439">
    <property type="entry name" value="HAD-SF_hydro_IA"/>
</dbReference>
<dbReference type="PANTHER" id="PTHR46191:SF2">
    <property type="entry name" value="HALOACID DEHALOGENASE-LIKE HYDROLASE DOMAIN-CONTAINING PROTEIN 3"/>
    <property type="match status" value="1"/>
</dbReference>
<dbReference type="Gene3D" id="3.40.50.1000">
    <property type="entry name" value="HAD superfamily/HAD-like"/>
    <property type="match status" value="1"/>
</dbReference>
<dbReference type="Proteomes" id="UP000437131">
    <property type="component" value="Unassembled WGS sequence"/>
</dbReference>
<keyword evidence="1" id="KW-0378">Hydrolase</keyword>
<accession>A0A844H3D3</accession>
<dbReference type="SUPFAM" id="SSF56784">
    <property type="entry name" value="HAD-like"/>
    <property type="match status" value="1"/>
</dbReference>
<sequence length="215" mass="25143">MNQPKVIFLDAVGTIFGVKNSVGDAYIKISSQYGVIRNCQEINQYFYECFKSSPPLAFETQNKQEIQQLEYQWWEKIAYDTFAKANALGEFTDFKAFFAQLYDYFTTAEPWFIYDEVVSCLKQWQNQDIQLAIISNFDTRIYDVLKNLNLATYFQTITISSLTGVAKPHPQIFLKALEKHDCQPQEAWYIGDSKQEDYWGAKSVGMQSFWLNRRN</sequence>
<protein>
    <submittedName>
        <fullName evidence="1">HAD-IA family hydrolase</fullName>
    </submittedName>
</protein>
<dbReference type="InterPro" id="IPR051828">
    <property type="entry name" value="HAD-like_hydrolase_domain"/>
</dbReference>
<dbReference type="EMBL" id="WMIA01000041">
    <property type="protein sequence ID" value="MTF40666.1"/>
    <property type="molecule type" value="Genomic_DNA"/>
</dbReference>
<evidence type="ECO:0000313" key="1">
    <source>
        <dbReference type="EMBL" id="MTF40666.1"/>
    </source>
</evidence>
<dbReference type="PANTHER" id="PTHR46191">
    <property type="match status" value="1"/>
</dbReference>
<dbReference type="PRINTS" id="PR00413">
    <property type="entry name" value="HADHALOGNASE"/>
</dbReference>
<dbReference type="InterPro" id="IPR044924">
    <property type="entry name" value="HAD-SF_hydro_IA_REG-2-like_cap"/>
</dbReference>
<dbReference type="InterPro" id="IPR011949">
    <property type="entry name" value="HAD-SF_hydro_IA_REG-2-like"/>
</dbReference>
<dbReference type="CDD" id="cd16415">
    <property type="entry name" value="HAD_dREG-2_like"/>
    <property type="match status" value="1"/>
</dbReference>
<dbReference type="InterPro" id="IPR036412">
    <property type="entry name" value="HAD-like_sf"/>
</dbReference>
<dbReference type="NCBIfam" id="TIGR01549">
    <property type="entry name" value="HAD-SF-IA-v1"/>
    <property type="match status" value="1"/>
</dbReference>